<evidence type="ECO:0000313" key="2">
    <source>
        <dbReference type="EMBL" id="KAL3636032.1"/>
    </source>
</evidence>
<dbReference type="AlphaFoldDB" id="A0ABD3D5I5"/>
<comment type="caution">
    <text evidence="2">The sequence shown here is derived from an EMBL/GenBank/DDBJ whole genome shotgun (WGS) entry which is preliminary data.</text>
</comment>
<accession>A0ABD3D5I5</accession>
<name>A0ABD3D5I5_9LAMI</name>
<dbReference type="Pfam" id="PF20791">
    <property type="entry name" value="Acyl-ACP_TE_C"/>
    <property type="match status" value="1"/>
</dbReference>
<reference evidence="3" key="1">
    <citation type="journal article" date="2024" name="IScience">
        <title>Strigolactones Initiate the Formation of Haustorium-like Structures in Castilleja.</title>
        <authorList>
            <person name="Buerger M."/>
            <person name="Peterson D."/>
            <person name="Chory J."/>
        </authorList>
    </citation>
    <scope>NUCLEOTIDE SEQUENCE [LARGE SCALE GENOMIC DNA]</scope>
</reference>
<dbReference type="SUPFAM" id="SSF54637">
    <property type="entry name" value="Thioesterase/thiol ester dehydrase-isomerase"/>
    <property type="match status" value="1"/>
</dbReference>
<sequence>MMNKRTRRLSKIPDDVRAEISPWFIENQAIEESSEEIEKVDSNNASYVNSDLKAKKSDLDMNDHVNFVTYVKWMLEKNK</sequence>
<dbReference type="PANTHER" id="PTHR31727">
    <property type="entry name" value="OLEOYL-ACYL CARRIER PROTEIN THIOESTERASE 1, CHLOROPLASTIC"/>
    <property type="match status" value="1"/>
</dbReference>
<dbReference type="Gene3D" id="3.10.129.10">
    <property type="entry name" value="Hotdog Thioesterase"/>
    <property type="match status" value="1"/>
</dbReference>
<feature type="domain" description="Acyl-ACP thioesterase-like C-terminal" evidence="1">
    <location>
        <begin position="46"/>
        <end position="77"/>
    </location>
</feature>
<evidence type="ECO:0000313" key="3">
    <source>
        <dbReference type="Proteomes" id="UP001632038"/>
    </source>
</evidence>
<dbReference type="Proteomes" id="UP001632038">
    <property type="component" value="Unassembled WGS sequence"/>
</dbReference>
<evidence type="ECO:0000259" key="1">
    <source>
        <dbReference type="Pfam" id="PF20791"/>
    </source>
</evidence>
<protein>
    <recommendedName>
        <fullName evidence="1">Acyl-ACP thioesterase-like C-terminal domain-containing protein</fullName>
    </recommendedName>
</protein>
<gene>
    <name evidence="2" type="ORF">CASFOL_020579</name>
</gene>
<dbReference type="InterPro" id="IPR045023">
    <property type="entry name" value="FATA/B"/>
</dbReference>
<dbReference type="InterPro" id="IPR029069">
    <property type="entry name" value="HotDog_dom_sf"/>
</dbReference>
<proteinExistence type="predicted"/>
<dbReference type="PANTHER" id="PTHR31727:SF10">
    <property type="entry name" value="ACYL-[ACYL-CARRIER-PROTEIN] HYDROLASE"/>
    <property type="match status" value="1"/>
</dbReference>
<keyword evidence="3" id="KW-1185">Reference proteome</keyword>
<dbReference type="InterPro" id="IPR049427">
    <property type="entry name" value="Acyl-ACP_TE_C"/>
</dbReference>
<dbReference type="EMBL" id="JAVIJP010000027">
    <property type="protein sequence ID" value="KAL3636032.1"/>
    <property type="molecule type" value="Genomic_DNA"/>
</dbReference>
<organism evidence="2 3">
    <name type="scientific">Castilleja foliolosa</name>
    <dbReference type="NCBI Taxonomy" id="1961234"/>
    <lineage>
        <taxon>Eukaryota</taxon>
        <taxon>Viridiplantae</taxon>
        <taxon>Streptophyta</taxon>
        <taxon>Embryophyta</taxon>
        <taxon>Tracheophyta</taxon>
        <taxon>Spermatophyta</taxon>
        <taxon>Magnoliopsida</taxon>
        <taxon>eudicotyledons</taxon>
        <taxon>Gunneridae</taxon>
        <taxon>Pentapetalae</taxon>
        <taxon>asterids</taxon>
        <taxon>lamiids</taxon>
        <taxon>Lamiales</taxon>
        <taxon>Orobanchaceae</taxon>
        <taxon>Pedicularideae</taxon>
        <taxon>Castillejinae</taxon>
        <taxon>Castilleja</taxon>
    </lineage>
</organism>